<dbReference type="Proteomes" id="UP000612055">
    <property type="component" value="Unassembled WGS sequence"/>
</dbReference>
<feature type="region of interest" description="Disordered" evidence="1">
    <location>
        <begin position="339"/>
        <end position="361"/>
    </location>
</feature>
<keyword evidence="3" id="KW-1185">Reference proteome</keyword>
<evidence type="ECO:0000313" key="2">
    <source>
        <dbReference type="EMBL" id="KAG2501478.1"/>
    </source>
</evidence>
<feature type="region of interest" description="Disordered" evidence="1">
    <location>
        <begin position="414"/>
        <end position="435"/>
    </location>
</feature>
<protein>
    <submittedName>
        <fullName evidence="2">Uncharacterized protein</fullName>
    </submittedName>
</protein>
<organism evidence="2 3">
    <name type="scientific">Edaphochlamys debaryana</name>
    <dbReference type="NCBI Taxonomy" id="47281"/>
    <lineage>
        <taxon>Eukaryota</taxon>
        <taxon>Viridiplantae</taxon>
        <taxon>Chlorophyta</taxon>
        <taxon>core chlorophytes</taxon>
        <taxon>Chlorophyceae</taxon>
        <taxon>CS clade</taxon>
        <taxon>Chlamydomonadales</taxon>
        <taxon>Chlamydomonadales incertae sedis</taxon>
        <taxon>Edaphochlamys</taxon>
    </lineage>
</organism>
<evidence type="ECO:0000313" key="3">
    <source>
        <dbReference type="Proteomes" id="UP000612055"/>
    </source>
</evidence>
<gene>
    <name evidence="2" type="ORF">HYH03_001256</name>
</gene>
<comment type="caution">
    <text evidence="2">The sequence shown here is derived from an EMBL/GenBank/DDBJ whole genome shotgun (WGS) entry which is preliminary data.</text>
</comment>
<dbReference type="EMBL" id="JAEHOE010000002">
    <property type="protein sequence ID" value="KAG2501478.1"/>
    <property type="molecule type" value="Genomic_DNA"/>
</dbReference>
<accession>A0A836C6S7</accession>
<dbReference type="AlphaFoldDB" id="A0A836C6S7"/>
<name>A0A836C6S7_9CHLO</name>
<evidence type="ECO:0000256" key="1">
    <source>
        <dbReference type="SAM" id="MobiDB-lite"/>
    </source>
</evidence>
<feature type="region of interest" description="Disordered" evidence="1">
    <location>
        <begin position="1"/>
        <end position="28"/>
    </location>
</feature>
<reference evidence="2" key="1">
    <citation type="journal article" date="2020" name="bioRxiv">
        <title>Comparative genomics of Chlamydomonas.</title>
        <authorList>
            <person name="Craig R.J."/>
            <person name="Hasan A.R."/>
            <person name="Ness R.W."/>
            <person name="Keightley P.D."/>
        </authorList>
    </citation>
    <scope>NUCLEOTIDE SEQUENCE</scope>
    <source>
        <strain evidence="2">CCAP 11/70</strain>
    </source>
</reference>
<sequence>MTARGASLRRGGSEGNLQPAALVLDPPGTLKTSPSTYVGALVPDRKKFANVLTAQGLRCPARQPRSPCTPPGATMEAPWLPFQRVPLPPQLVFETWWNERQGAERALMHVTYDTVTRECLAGTNVSLAMTVTTSAGEPIDEYDMHVGAELVIAGRKVTLRKCATLATLTWLDQQARAMLVAKYRLEEELSKFRPVVPVPAQYEVAQRAERFDLQTHQHLPSGGRLCLRALFHWVMGLAEQLRQHRASLPPVPDAIAGRVSGAVEALPGPPDWSPETKLDRRVSEALQRQAEVEAERAASAAVEDWRQDLPQWLNSIPLAASCVTSYSKTAAAQEAVEAAKAAAQREKERSGTRGHGGGGRGPLGLSLAFNASVVSRLGGTLGGMSRASSMALLSSRSPGPGGATARNMFAAGPAPGGAGGLGGGMTGRSSSRRAL</sequence>
<proteinExistence type="predicted"/>
<dbReference type="OrthoDB" id="551993at2759"/>
<feature type="compositionally biased region" description="Gly residues" evidence="1">
    <location>
        <begin position="414"/>
        <end position="426"/>
    </location>
</feature>